<gene>
    <name evidence="1" type="ORF">CYMTET_38102</name>
</gene>
<reference evidence="1 2" key="1">
    <citation type="journal article" date="2015" name="Genome Biol. Evol.">
        <title>Comparative Genomics of a Bacterivorous Green Alga Reveals Evolutionary Causalities and Consequences of Phago-Mixotrophic Mode of Nutrition.</title>
        <authorList>
            <person name="Burns J.A."/>
            <person name="Paasch A."/>
            <person name="Narechania A."/>
            <person name="Kim E."/>
        </authorList>
    </citation>
    <scope>NUCLEOTIDE SEQUENCE [LARGE SCALE GENOMIC DNA]</scope>
    <source>
        <strain evidence="1 2">PLY_AMNH</strain>
    </source>
</reference>
<dbReference type="EMBL" id="LGRX02025325">
    <property type="protein sequence ID" value="KAK3252612.1"/>
    <property type="molecule type" value="Genomic_DNA"/>
</dbReference>
<dbReference type="Proteomes" id="UP001190700">
    <property type="component" value="Unassembled WGS sequence"/>
</dbReference>
<keyword evidence="2" id="KW-1185">Reference proteome</keyword>
<evidence type="ECO:0000313" key="1">
    <source>
        <dbReference type="EMBL" id="KAK3252612.1"/>
    </source>
</evidence>
<dbReference type="AlphaFoldDB" id="A0AAE0CEW7"/>
<organism evidence="1 2">
    <name type="scientific">Cymbomonas tetramitiformis</name>
    <dbReference type="NCBI Taxonomy" id="36881"/>
    <lineage>
        <taxon>Eukaryota</taxon>
        <taxon>Viridiplantae</taxon>
        <taxon>Chlorophyta</taxon>
        <taxon>Pyramimonadophyceae</taxon>
        <taxon>Pyramimonadales</taxon>
        <taxon>Pyramimonadaceae</taxon>
        <taxon>Cymbomonas</taxon>
    </lineage>
</organism>
<sequence>MKIAADVESPGPNVCVFPTESELSKLAEIFTSHGLTAISIGCGQGFLEGLLQNAGVNVYAVDLEPSIKPQKTLSEQYCYCDIHRIPSWALFDFPRPKSSALLICFGRRIPLTAYLEAFPDCHMCILIGDNGGITDPAADALKGSAEWKVLQETTMRGVMKPIFCVIYQKNNSNFRREVHKSPLVAQDDMLCIDDI</sequence>
<proteinExistence type="predicted"/>
<accession>A0AAE0CEW7</accession>
<protein>
    <submittedName>
        <fullName evidence="1">Uncharacterized protein</fullName>
    </submittedName>
</protein>
<evidence type="ECO:0000313" key="2">
    <source>
        <dbReference type="Proteomes" id="UP001190700"/>
    </source>
</evidence>
<name>A0AAE0CEW7_9CHLO</name>
<comment type="caution">
    <text evidence="1">The sequence shown here is derived from an EMBL/GenBank/DDBJ whole genome shotgun (WGS) entry which is preliminary data.</text>
</comment>